<feature type="domain" description="Nephrocystin 3-like N-terminal" evidence="2">
    <location>
        <begin position="191"/>
        <end position="346"/>
    </location>
</feature>
<dbReference type="Gene3D" id="3.40.50.300">
    <property type="entry name" value="P-loop containing nucleotide triphosphate hydrolases"/>
    <property type="match status" value="1"/>
</dbReference>
<dbReference type="Proteomes" id="UP000663888">
    <property type="component" value="Unassembled WGS sequence"/>
</dbReference>
<evidence type="ECO:0000256" key="1">
    <source>
        <dbReference type="ARBA" id="ARBA00022737"/>
    </source>
</evidence>
<dbReference type="InterPro" id="IPR056884">
    <property type="entry name" value="NPHP3-like_N"/>
</dbReference>
<dbReference type="PANTHER" id="PTHR10039">
    <property type="entry name" value="AMELOGENIN"/>
    <property type="match status" value="1"/>
</dbReference>
<dbReference type="EMBL" id="CAJMWX010000778">
    <property type="protein sequence ID" value="CAE6429039.1"/>
    <property type="molecule type" value="Genomic_DNA"/>
</dbReference>
<evidence type="ECO:0000259" key="2">
    <source>
        <dbReference type="Pfam" id="PF24883"/>
    </source>
</evidence>
<dbReference type="SUPFAM" id="SSF52540">
    <property type="entry name" value="P-loop containing nucleoside triphosphate hydrolases"/>
    <property type="match status" value="1"/>
</dbReference>
<evidence type="ECO:0000313" key="4">
    <source>
        <dbReference type="Proteomes" id="UP000663888"/>
    </source>
</evidence>
<keyword evidence="1" id="KW-0677">Repeat</keyword>
<comment type="caution">
    <text evidence="3">The sequence shown here is derived from an EMBL/GenBank/DDBJ whole genome shotgun (WGS) entry which is preliminary data.</text>
</comment>
<dbReference type="InterPro" id="IPR027417">
    <property type="entry name" value="P-loop_NTPase"/>
</dbReference>
<reference evidence="3" key="1">
    <citation type="submission" date="2021-01" db="EMBL/GenBank/DDBJ databases">
        <authorList>
            <person name="Kaushik A."/>
        </authorList>
    </citation>
    <scope>NUCLEOTIDE SEQUENCE</scope>
    <source>
        <strain evidence="3">AG4-R118</strain>
    </source>
</reference>
<dbReference type="Pfam" id="PF24883">
    <property type="entry name" value="NPHP3_N"/>
    <property type="match status" value="1"/>
</dbReference>
<proteinExistence type="predicted"/>
<evidence type="ECO:0000313" key="3">
    <source>
        <dbReference type="EMBL" id="CAE6429039.1"/>
    </source>
</evidence>
<sequence>MNNLLKAVQAYEDVLSAREGYQEIQRDIESIVNDLAGYFTKSTYTLLQMTESMIGICQYAIESLYQECLTNLLRTRISSAMEQELRQISHKQDRTIMTQYINVERDINDILERYRRVQTLLQRFLMNTNLEIWRVVDEQGIISQSRQSIHKEDRLGKIGSALSARYNSAEAAIVHRRDRTPETRKRVIADAQNWLQDNQSGKLFRLSGMAGTGKTTIANTLCGLLDGQHQLGASFFCTRLLPECRSPKLILPSIAHQLSRFSYPFRSSLARVLENNPDVHTQAIRIQFKRMIFDPLQEVAGSLPPDMLIVIDALDECDEPENAIQVLEMLITYASDLPTKFFVSSRSESQIRRAMAGLNSRMVLHELDDKVVKEDIRVYFRTELAYMSLSEQQISAMVERAGVLFIYAATAVRYIGARKNSVDAKKRLDIVLGVSGPTVSTKDKEIDSLYNAILASAFDDPDLEFWERDRMNNVLHTVICAQEPLTISALARFLEMDESEVRVAVDPLWLLLWFEILNLTKTMKSGSSLLDRVRSLWEMSDAPASIKALIYDAWRFVTMFATSPVSHSTAHIYVSMLT</sequence>
<protein>
    <recommendedName>
        <fullName evidence="2">Nephrocystin 3-like N-terminal domain-containing protein</fullName>
    </recommendedName>
</protein>
<accession>A0A8H2XK58</accession>
<gene>
    <name evidence="3" type="ORF">RDB_LOCUS32340</name>
</gene>
<organism evidence="3 4">
    <name type="scientific">Rhizoctonia solani</name>
    <dbReference type="NCBI Taxonomy" id="456999"/>
    <lineage>
        <taxon>Eukaryota</taxon>
        <taxon>Fungi</taxon>
        <taxon>Dikarya</taxon>
        <taxon>Basidiomycota</taxon>
        <taxon>Agaricomycotina</taxon>
        <taxon>Agaricomycetes</taxon>
        <taxon>Cantharellales</taxon>
        <taxon>Ceratobasidiaceae</taxon>
        <taxon>Rhizoctonia</taxon>
    </lineage>
</organism>
<dbReference type="AlphaFoldDB" id="A0A8H2XK58"/>
<name>A0A8H2XK58_9AGAM</name>